<evidence type="ECO:0000256" key="1">
    <source>
        <dbReference type="ARBA" id="ARBA00023015"/>
    </source>
</evidence>
<dbReference type="SMART" id="SM00342">
    <property type="entry name" value="HTH_ARAC"/>
    <property type="match status" value="1"/>
</dbReference>
<protein>
    <submittedName>
        <fullName evidence="5">AraC family transcriptional regulator</fullName>
    </submittedName>
</protein>
<dbReference type="InterPro" id="IPR020449">
    <property type="entry name" value="Tscrpt_reg_AraC-type_HTH"/>
</dbReference>
<evidence type="ECO:0000256" key="2">
    <source>
        <dbReference type="ARBA" id="ARBA00023125"/>
    </source>
</evidence>
<dbReference type="Pfam" id="PF14525">
    <property type="entry name" value="AraC_binding_2"/>
    <property type="match status" value="1"/>
</dbReference>
<dbReference type="Gene3D" id="1.10.10.60">
    <property type="entry name" value="Homeodomain-like"/>
    <property type="match status" value="1"/>
</dbReference>
<evidence type="ECO:0000256" key="3">
    <source>
        <dbReference type="ARBA" id="ARBA00023163"/>
    </source>
</evidence>
<organism evidence="5 6">
    <name type="scientific">Rhizobium daejeonense</name>
    <dbReference type="NCBI Taxonomy" id="240521"/>
    <lineage>
        <taxon>Bacteria</taxon>
        <taxon>Pseudomonadati</taxon>
        <taxon>Pseudomonadota</taxon>
        <taxon>Alphaproteobacteria</taxon>
        <taxon>Hyphomicrobiales</taxon>
        <taxon>Rhizobiaceae</taxon>
        <taxon>Rhizobium/Agrobacterium group</taxon>
        <taxon>Rhizobium</taxon>
    </lineage>
</organism>
<dbReference type="GO" id="GO:0003700">
    <property type="term" value="F:DNA-binding transcription factor activity"/>
    <property type="evidence" value="ECO:0007669"/>
    <property type="project" value="InterPro"/>
</dbReference>
<accession>A0A6M1S4T0</accession>
<dbReference type="PRINTS" id="PR00032">
    <property type="entry name" value="HTHARAC"/>
</dbReference>
<sequence length="330" mass="36777">MTMSSKDCVRQIGSLRTLDTATLSVSRQIPLWEAHTRDNIIGIRCTSVNCSPLVAVQRTVAIGATLLTEMRVSAHVVERGEFEIAEDPRDLVLVFLILEGEAMLGQGGRWVTAYAGDIVALRSDRPFIVTYPRPMRQIVLSLPEKEFASMCGRHVEGIEYLPGSELGNGGFHWFARQGLEWLSEQSRSPSGEIGDVGVGVIAELFARNPDSRKERVPAYFLAAEAWIADHLSERDLTAKRVAEALCISVRHLNRLFEKENTTVRQSIHTQRLQLARQMLQDPARTRLSIGEIAFQCGFSVQSIFNRQFRKKFGVAPSTIRARPLPAAHGV</sequence>
<dbReference type="RefSeq" id="WP_163897751.1">
    <property type="nucleotide sequence ID" value="NZ_CP048425.1"/>
</dbReference>
<dbReference type="InterPro" id="IPR018062">
    <property type="entry name" value="HTH_AraC-typ_CS"/>
</dbReference>
<evidence type="ECO:0000313" key="5">
    <source>
        <dbReference type="EMBL" id="NGO65933.1"/>
    </source>
</evidence>
<keyword evidence="2" id="KW-0238">DNA-binding</keyword>
<dbReference type="Proteomes" id="UP000477849">
    <property type="component" value="Unassembled WGS sequence"/>
</dbReference>
<name>A0A6M1S4T0_9HYPH</name>
<evidence type="ECO:0000313" key="6">
    <source>
        <dbReference type="Proteomes" id="UP000477849"/>
    </source>
</evidence>
<dbReference type="GO" id="GO:0043565">
    <property type="term" value="F:sequence-specific DNA binding"/>
    <property type="evidence" value="ECO:0007669"/>
    <property type="project" value="InterPro"/>
</dbReference>
<dbReference type="AlphaFoldDB" id="A0A6M1S4T0"/>
<dbReference type="PANTHER" id="PTHR46796:SF6">
    <property type="entry name" value="ARAC SUBFAMILY"/>
    <property type="match status" value="1"/>
</dbReference>
<feature type="domain" description="HTH araC/xylS-type" evidence="4">
    <location>
        <begin position="221"/>
        <end position="322"/>
    </location>
</feature>
<dbReference type="PROSITE" id="PS00041">
    <property type="entry name" value="HTH_ARAC_FAMILY_1"/>
    <property type="match status" value="1"/>
</dbReference>
<dbReference type="Pfam" id="PF12833">
    <property type="entry name" value="HTH_18"/>
    <property type="match status" value="1"/>
</dbReference>
<dbReference type="InterPro" id="IPR035418">
    <property type="entry name" value="AraC-bd_2"/>
</dbReference>
<dbReference type="EMBL" id="JAAKZH010000007">
    <property type="protein sequence ID" value="NGO65933.1"/>
    <property type="molecule type" value="Genomic_DNA"/>
</dbReference>
<dbReference type="InterPro" id="IPR050204">
    <property type="entry name" value="AraC_XylS_family_regulators"/>
</dbReference>
<reference evidence="5 6" key="1">
    <citation type="submission" date="2020-02" db="EMBL/GenBank/DDBJ databases">
        <title>Genome sequence of the type strain CCBAU10050 of Rhizobium daejeonense.</title>
        <authorList>
            <person name="Gao J."/>
            <person name="Sun J."/>
        </authorList>
    </citation>
    <scope>NUCLEOTIDE SEQUENCE [LARGE SCALE GENOMIC DNA]</scope>
    <source>
        <strain evidence="5 6">CCBAU10050</strain>
    </source>
</reference>
<keyword evidence="3" id="KW-0804">Transcription</keyword>
<dbReference type="PANTHER" id="PTHR46796">
    <property type="entry name" value="HTH-TYPE TRANSCRIPTIONAL ACTIVATOR RHAS-RELATED"/>
    <property type="match status" value="1"/>
</dbReference>
<keyword evidence="6" id="KW-1185">Reference proteome</keyword>
<evidence type="ECO:0000259" key="4">
    <source>
        <dbReference type="PROSITE" id="PS01124"/>
    </source>
</evidence>
<dbReference type="SUPFAM" id="SSF46689">
    <property type="entry name" value="Homeodomain-like"/>
    <property type="match status" value="1"/>
</dbReference>
<proteinExistence type="predicted"/>
<keyword evidence="1" id="KW-0805">Transcription regulation</keyword>
<dbReference type="InterPro" id="IPR009057">
    <property type="entry name" value="Homeodomain-like_sf"/>
</dbReference>
<dbReference type="PROSITE" id="PS01124">
    <property type="entry name" value="HTH_ARAC_FAMILY_2"/>
    <property type="match status" value="1"/>
</dbReference>
<dbReference type="InterPro" id="IPR018060">
    <property type="entry name" value="HTH_AraC"/>
</dbReference>
<gene>
    <name evidence="5" type="ORF">G6N76_19865</name>
</gene>
<comment type="caution">
    <text evidence="5">The sequence shown here is derived from an EMBL/GenBank/DDBJ whole genome shotgun (WGS) entry which is preliminary data.</text>
</comment>